<evidence type="ECO:0000256" key="1">
    <source>
        <dbReference type="SAM" id="Coils"/>
    </source>
</evidence>
<dbReference type="Proteomes" id="UP001454036">
    <property type="component" value="Unassembled WGS sequence"/>
</dbReference>
<feature type="coiled-coil region" evidence="1">
    <location>
        <begin position="225"/>
        <end position="252"/>
    </location>
</feature>
<feature type="coiled-coil region" evidence="1">
    <location>
        <begin position="436"/>
        <end position="470"/>
    </location>
</feature>
<evidence type="ECO:0000256" key="2">
    <source>
        <dbReference type="SAM" id="MobiDB-lite"/>
    </source>
</evidence>
<keyword evidence="1" id="KW-0175">Coiled coil</keyword>
<dbReference type="PANTHER" id="PTHR47747:SF2">
    <property type="entry name" value="RIBONUCLEASE P PROTEIN SUBUNIT P38-LIKE PROTEIN"/>
    <property type="match status" value="1"/>
</dbReference>
<dbReference type="EMBL" id="BAABME010014075">
    <property type="protein sequence ID" value="GAA0186828.1"/>
    <property type="molecule type" value="Genomic_DNA"/>
</dbReference>
<dbReference type="AlphaFoldDB" id="A0AAV3RYR3"/>
<protein>
    <submittedName>
        <fullName evidence="3">Endoribonuclease</fullName>
    </submittedName>
</protein>
<gene>
    <name evidence="3" type="ORF">LIER_34116</name>
</gene>
<keyword evidence="4" id="KW-1185">Reference proteome</keyword>
<feature type="region of interest" description="Disordered" evidence="2">
    <location>
        <begin position="581"/>
        <end position="600"/>
    </location>
</feature>
<reference evidence="3 4" key="1">
    <citation type="submission" date="2024-01" db="EMBL/GenBank/DDBJ databases">
        <title>The complete chloroplast genome sequence of Lithospermum erythrorhizon: insights into the phylogenetic relationship among Boraginaceae species and the maternal lineages of purple gromwells.</title>
        <authorList>
            <person name="Okada T."/>
            <person name="Watanabe K."/>
        </authorList>
    </citation>
    <scope>NUCLEOTIDE SEQUENCE [LARGE SCALE GENOMIC DNA]</scope>
</reference>
<dbReference type="PANTHER" id="PTHR47747">
    <property type="entry name" value="RIBONUCLEASE P PROTEIN SUBUNIT P38-LIKE PROTEIN"/>
    <property type="match status" value="1"/>
</dbReference>
<name>A0AAV3RYR3_LITER</name>
<feature type="coiled-coil region" evidence="1">
    <location>
        <begin position="80"/>
        <end position="146"/>
    </location>
</feature>
<sequence>MENIGVSDSEKETTSEAEKLSLYPVVFGVSCAFSALGFKSNSGCVDENWLEIKNYILKGSAHLLGLLVWRIYKEEAKNGTPNFILKLKNLEREMEELKKQRSEDAKANEKVVGIFAAKEQGWFSEKKNLRQQLGALMNELRKVQSQKDKVISQLNEKLKSNEILIQSKDDCLKQEKQKRGELEQQLKKTGKIVEEIRVSFNTESQRHSAEFTKHKTVFIELVSNQRQLEAEISRVRNQFEAAKQELDFVLEQKEESVMMTQKLSMELVKMQKELEQKDQILSAMLRKSKVDTEEKEVLLKEVKLSKTKRKHSKLETEMLKVVSAAKHNKLSLKSILSKHSGFKLDASSAEGKRANTNESIMSYSETKEVFSTTSDECSTKQNEETTNSEQYFERWVQYGSQRNNIASEQRHTLEIDAFAEQLRLKNEKFEIFQWHYLSMEFELKRLQSQVEGLNNDIVQLRQDNMELDALLLNRDEELRVMREQMALRSCPPICQTTNLKSSLHDPSIVPDMVWSKVKVIKKKHEVKDQGEKPTHTEIYPPVEISKDELQVRHHSNDIVLTLLSPDMKKTEASKVLRSPPESLADLDDVNNSQCSVGQSERNDVSSSWKMDLHALGVSFKIKRLKQQLVMLERLTGKKGNRETSERNDNKFLGQKSFYALLSLLNKHVGRYQSLQSKIDDICKSMHDHDPSLKHRSSKIAKTDEETKLLGHFLEETFQLQRYIVATGQKLMEVQAKITSGFLSSLEVIESPVSFDAKRFIDGIKNMFSEVQRGLEVRIARIIGDLEGTLASDGIVHMRK</sequence>
<proteinExistence type="predicted"/>
<organism evidence="3 4">
    <name type="scientific">Lithospermum erythrorhizon</name>
    <name type="common">Purple gromwell</name>
    <name type="synonym">Lithospermum officinale var. erythrorhizon</name>
    <dbReference type="NCBI Taxonomy" id="34254"/>
    <lineage>
        <taxon>Eukaryota</taxon>
        <taxon>Viridiplantae</taxon>
        <taxon>Streptophyta</taxon>
        <taxon>Embryophyta</taxon>
        <taxon>Tracheophyta</taxon>
        <taxon>Spermatophyta</taxon>
        <taxon>Magnoliopsida</taxon>
        <taxon>eudicotyledons</taxon>
        <taxon>Gunneridae</taxon>
        <taxon>Pentapetalae</taxon>
        <taxon>asterids</taxon>
        <taxon>lamiids</taxon>
        <taxon>Boraginales</taxon>
        <taxon>Boraginaceae</taxon>
        <taxon>Boraginoideae</taxon>
        <taxon>Lithospermeae</taxon>
        <taxon>Lithospermum</taxon>
    </lineage>
</organism>
<evidence type="ECO:0000313" key="4">
    <source>
        <dbReference type="Proteomes" id="UP001454036"/>
    </source>
</evidence>
<comment type="caution">
    <text evidence="3">The sequence shown here is derived from an EMBL/GenBank/DDBJ whole genome shotgun (WGS) entry which is preliminary data.</text>
</comment>
<evidence type="ECO:0000313" key="3">
    <source>
        <dbReference type="EMBL" id="GAA0186828.1"/>
    </source>
</evidence>
<feature type="compositionally biased region" description="Polar residues" evidence="2">
    <location>
        <begin position="589"/>
        <end position="600"/>
    </location>
</feature>
<accession>A0AAV3RYR3</accession>